<feature type="domain" description="Rhodanese" evidence="1">
    <location>
        <begin position="62"/>
        <end position="142"/>
    </location>
</feature>
<dbReference type="EMBL" id="CAOS01000008">
    <property type="protein sequence ID" value="CCO07934.1"/>
    <property type="molecule type" value="Genomic_DNA"/>
</dbReference>
<evidence type="ECO:0000313" key="3">
    <source>
        <dbReference type="Proteomes" id="UP000009315"/>
    </source>
</evidence>
<name>K8DYL4_9FIRM</name>
<dbReference type="OrthoDB" id="9800872at2"/>
<organism evidence="2 3">
    <name type="scientific">Desulforamulus hydrothermalis Lam5 = DSM 18033</name>
    <dbReference type="NCBI Taxonomy" id="1121428"/>
    <lineage>
        <taxon>Bacteria</taxon>
        <taxon>Bacillati</taxon>
        <taxon>Bacillota</taxon>
        <taxon>Clostridia</taxon>
        <taxon>Eubacteriales</taxon>
        <taxon>Peptococcaceae</taxon>
        <taxon>Desulforamulus</taxon>
    </lineage>
</organism>
<sequence>MNKRNFTLIGLAIVSLLLFSFNQLHGSLRLPLAAPTVGATAGKQKVAYHNISAQELKQWINSGKDMLLIDVREPSEFQEGYLPGAVNIPLGQLENRLQEISKDKDVVLYCRSGRRSALAADIMVKNGFQRVFNLAGGILSWH</sequence>
<dbReference type="PANTHER" id="PTHR43031:SF1">
    <property type="entry name" value="PYRIDINE NUCLEOTIDE-DISULPHIDE OXIDOREDUCTASE"/>
    <property type="match status" value="1"/>
</dbReference>
<proteinExistence type="predicted"/>
<dbReference type="SUPFAM" id="SSF52821">
    <property type="entry name" value="Rhodanese/Cell cycle control phosphatase"/>
    <property type="match status" value="1"/>
</dbReference>
<dbReference type="Gene3D" id="3.40.250.10">
    <property type="entry name" value="Rhodanese-like domain"/>
    <property type="match status" value="1"/>
</dbReference>
<dbReference type="Proteomes" id="UP000009315">
    <property type="component" value="Unassembled WGS sequence"/>
</dbReference>
<dbReference type="AlphaFoldDB" id="K8DYL4"/>
<reference evidence="2 3" key="1">
    <citation type="journal article" date="2013" name="Genome Announc.">
        <title>Genome Sequence of the Sulfate-Reducing Bacterium Desulfotomaculum hydrothermale Lam5(T).</title>
        <authorList>
            <person name="Amin O."/>
            <person name="Fardeau M.L."/>
            <person name="Valette O."/>
            <person name="Hirschler-Rea A."/>
            <person name="Barbe V."/>
            <person name="Medigue C."/>
            <person name="Vacherie B."/>
            <person name="Ollivier B."/>
            <person name="Bertin P.N."/>
            <person name="Dolla A."/>
        </authorList>
    </citation>
    <scope>NUCLEOTIDE SEQUENCE [LARGE SCALE GENOMIC DNA]</scope>
    <source>
        <strain evidence="3">Lam5 / DSM 18033</strain>
    </source>
</reference>
<keyword evidence="3" id="KW-1185">Reference proteome</keyword>
<dbReference type="PANTHER" id="PTHR43031">
    <property type="entry name" value="FAD-DEPENDENT OXIDOREDUCTASE"/>
    <property type="match status" value="1"/>
</dbReference>
<dbReference type="FunFam" id="3.40.250.10:FF:000049">
    <property type="entry name" value="Phage shock protein E"/>
    <property type="match status" value="1"/>
</dbReference>
<dbReference type="InterPro" id="IPR001763">
    <property type="entry name" value="Rhodanese-like_dom"/>
</dbReference>
<dbReference type="SMART" id="SM00450">
    <property type="entry name" value="RHOD"/>
    <property type="match status" value="1"/>
</dbReference>
<evidence type="ECO:0000259" key="1">
    <source>
        <dbReference type="PROSITE" id="PS50206"/>
    </source>
</evidence>
<gene>
    <name evidence="2" type="ORF">DESHY_160058</name>
</gene>
<dbReference type="CDD" id="cd00158">
    <property type="entry name" value="RHOD"/>
    <property type="match status" value="1"/>
</dbReference>
<dbReference type="InterPro" id="IPR050229">
    <property type="entry name" value="GlpE_sulfurtransferase"/>
</dbReference>
<dbReference type="STRING" id="1121428.DESHY_160058"/>
<protein>
    <submittedName>
        <fullName evidence="2">Rhodanese-like protein</fullName>
    </submittedName>
</protein>
<comment type="caution">
    <text evidence="2">The sequence shown here is derived from an EMBL/GenBank/DDBJ whole genome shotgun (WGS) entry which is preliminary data.</text>
</comment>
<accession>K8DYL4</accession>
<dbReference type="Pfam" id="PF00581">
    <property type="entry name" value="Rhodanese"/>
    <property type="match status" value="1"/>
</dbReference>
<evidence type="ECO:0000313" key="2">
    <source>
        <dbReference type="EMBL" id="CCO07934.1"/>
    </source>
</evidence>
<dbReference type="eggNOG" id="COG0607">
    <property type="taxonomic scope" value="Bacteria"/>
</dbReference>
<dbReference type="PROSITE" id="PS50206">
    <property type="entry name" value="RHODANESE_3"/>
    <property type="match status" value="1"/>
</dbReference>
<dbReference type="InterPro" id="IPR036873">
    <property type="entry name" value="Rhodanese-like_dom_sf"/>
</dbReference>
<dbReference type="RefSeq" id="WP_008411060.1">
    <property type="nucleotide sequence ID" value="NZ_CAOS01000008.1"/>
</dbReference>